<dbReference type="Proteomes" id="UP000053647">
    <property type="component" value="Unassembled WGS sequence"/>
</dbReference>
<keyword evidence="2" id="KW-1185">Reference proteome</keyword>
<sequence>MGQRDEYTDYPLQMHEVVLSEALLDHLGADEKFETGDIVYQMTYEEADSTPTLISPSQEDDVQDRVYCFKVYKPVDHKVKSVPGIFPQEAAVVRQFPYDPLESLPPLTPHPPSFTPSNKITKNHIDEIQVNKQGFLWPEEEKVFQYILLLNEELLAFEDVDRETFK</sequence>
<dbReference type="OrthoDB" id="5599163at2759"/>
<reference evidence="2" key="2">
    <citation type="submission" date="2015-01" db="EMBL/GenBank/DDBJ databases">
        <title>Evolutionary Origins and Diversification of the Mycorrhizal Mutualists.</title>
        <authorList>
            <consortium name="DOE Joint Genome Institute"/>
            <consortium name="Mycorrhizal Genomics Consortium"/>
            <person name="Kohler A."/>
            <person name="Kuo A."/>
            <person name="Nagy L.G."/>
            <person name="Floudas D."/>
            <person name="Copeland A."/>
            <person name="Barry K.W."/>
            <person name="Cichocki N."/>
            <person name="Veneault-Fourrey C."/>
            <person name="LaButti K."/>
            <person name="Lindquist E.A."/>
            <person name="Lipzen A."/>
            <person name="Lundell T."/>
            <person name="Morin E."/>
            <person name="Murat C."/>
            <person name="Riley R."/>
            <person name="Ohm R."/>
            <person name="Sun H."/>
            <person name="Tunlid A."/>
            <person name="Henrissat B."/>
            <person name="Grigoriev I.V."/>
            <person name="Hibbett D.S."/>
            <person name="Martin F."/>
        </authorList>
    </citation>
    <scope>NUCLEOTIDE SEQUENCE [LARGE SCALE GENOMIC DNA]</scope>
    <source>
        <strain evidence="2">ATCC 200175</strain>
    </source>
</reference>
<dbReference type="AlphaFoldDB" id="A0A0C9TKP2"/>
<evidence type="ECO:0000313" key="1">
    <source>
        <dbReference type="EMBL" id="KIJ11218.1"/>
    </source>
</evidence>
<protein>
    <submittedName>
        <fullName evidence="1">Unplaced genomic scaffold PAXINscaffold_62, whole genome shotgun sequence</fullName>
    </submittedName>
</protein>
<accession>A0A0C9TKP2</accession>
<dbReference type="HOGENOM" id="CLU_1603274_0_0_1"/>
<reference evidence="1 2" key="1">
    <citation type="submission" date="2014-06" db="EMBL/GenBank/DDBJ databases">
        <authorList>
            <consortium name="DOE Joint Genome Institute"/>
            <person name="Kuo A."/>
            <person name="Kohler A."/>
            <person name="Nagy L.G."/>
            <person name="Floudas D."/>
            <person name="Copeland A."/>
            <person name="Barry K.W."/>
            <person name="Cichocki N."/>
            <person name="Veneault-Fourrey C."/>
            <person name="LaButti K."/>
            <person name="Lindquist E.A."/>
            <person name="Lipzen A."/>
            <person name="Lundell T."/>
            <person name="Morin E."/>
            <person name="Murat C."/>
            <person name="Sun H."/>
            <person name="Tunlid A."/>
            <person name="Henrissat B."/>
            <person name="Grigoriev I.V."/>
            <person name="Hibbett D.S."/>
            <person name="Martin F."/>
            <person name="Nordberg H.P."/>
            <person name="Cantor M.N."/>
            <person name="Hua S.X."/>
        </authorList>
    </citation>
    <scope>NUCLEOTIDE SEQUENCE [LARGE SCALE GENOMIC DNA]</scope>
    <source>
        <strain evidence="1 2">ATCC 200175</strain>
    </source>
</reference>
<gene>
    <name evidence="1" type="ORF">PAXINDRAFT_15850</name>
</gene>
<name>A0A0C9TKP2_PAXIN</name>
<proteinExistence type="predicted"/>
<dbReference type="EMBL" id="KN819384">
    <property type="protein sequence ID" value="KIJ11218.1"/>
    <property type="molecule type" value="Genomic_DNA"/>
</dbReference>
<organism evidence="1 2">
    <name type="scientific">Paxillus involutus ATCC 200175</name>
    <dbReference type="NCBI Taxonomy" id="664439"/>
    <lineage>
        <taxon>Eukaryota</taxon>
        <taxon>Fungi</taxon>
        <taxon>Dikarya</taxon>
        <taxon>Basidiomycota</taxon>
        <taxon>Agaricomycotina</taxon>
        <taxon>Agaricomycetes</taxon>
        <taxon>Agaricomycetidae</taxon>
        <taxon>Boletales</taxon>
        <taxon>Paxilineae</taxon>
        <taxon>Paxillaceae</taxon>
        <taxon>Paxillus</taxon>
    </lineage>
</organism>
<evidence type="ECO:0000313" key="2">
    <source>
        <dbReference type="Proteomes" id="UP000053647"/>
    </source>
</evidence>